<comment type="caution">
    <text evidence="1">The sequence shown here is derived from an EMBL/GenBank/DDBJ whole genome shotgun (WGS) entry which is preliminary data.</text>
</comment>
<proteinExistence type="predicted"/>
<evidence type="ECO:0000313" key="2">
    <source>
        <dbReference type="Proteomes" id="UP001243330"/>
    </source>
</evidence>
<dbReference type="AlphaFoldDB" id="A0AAD9A3R8"/>
<gene>
    <name evidence="1" type="ORF">CCHR01_16681</name>
</gene>
<protein>
    <submittedName>
        <fullName evidence="1">Uncharacterized protein</fullName>
    </submittedName>
</protein>
<organism evidence="1 2">
    <name type="scientific">Colletotrichum chrysophilum</name>
    <dbReference type="NCBI Taxonomy" id="1836956"/>
    <lineage>
        <taxon>Eukaryota</taxon>
        <taxon>Fungi</taxon>
        <taxon>Dikarya</taxon>
        <taxon>Ascomycota</taxon>
        <taxon>Pezizomycotina</taxon>
        <taxon>Sordariomycetes</taxon>
        <taxon>Hypocreomycetidae</taxon>
        <taxon>Glomerellales</taxon>
        <taxon>Glomerellaceae</taxon>
        <taxon>Colletotrichum</taxon>
        <taxon>Colletotrichum gloeosporioides species complex</taxon>
    </lineage>
</organism>
<name>A0AAD9A3R8_9PEZI</name>
<dbReference type="Proteomes" id="UP001243330">
    <property type="component" value="Unassembled WGS sequence"/>
</dbReference>
<keyword evidence="2" id="KW-1185">Reference proteome</keyword>
<evidence type="ECO:0000313" key="1">
    <source>
        <dbReference type="EMBL" id="KAK1840688.1"/>
    </source>
</evidence>
<sequence>MLFFRPSVLEHELSCARCMRCVAAPTIDGPYVWLSDRSDICLIWKCLQALIQNEGWCPFEQSCCSAIGDDQTLTYVTFVPSSLPFPANTLPSPQSIEVPDVMRLPFFVSSRDGGMLYSTAISSTSSSFSRPEEPPSQSPELRAFMATTLLTTVSTFGRRAYFGESWLMRGDGRRALTGKPQLQGVPGRGRVPLLSLSVAREHRQARSGAEAARARESCQKRRSTAVILWPPVGTTIDWACG</sequence>
<dbReference type="EMBL" id="JAQOWY010000539">
    <property type="protein sequence ID" value="KAK1840688.1"/>
    <property type="molecule type" value="Genomic_DNA"/>
</dbReference>
<reference evidence="1" key="1">
    <citation type="submission" date="2023-01" db="EMBL/GenBank/DDBJ databases">
        <title>Colletotrichum chrysophilum M932 genome sequence.</title>
        <authorList>
            <person name="Baroncelli R."/>
        </authorList>
    </citation>
    <scope>NUCLEOTIDE SEQUENCE</scope>
    <source>
        <strain evidence="1">M932</strain>
    </source>
</reference>
<accession>A0AAD9A3R8</accession>